<accession>A0A382UFJ4</accession>
<dbReference type="PRINTS" id="PR00100">
    <property type="entry name" value="AOTCASE"/>
</dbReference>
<dbReference type="PRINTS" id="PR00101">
    <property type="entry name" value="ATCASE"/>
</dbReference>
<dbReference type="NCBIfam" id="NF002032">
    <property type="entry name" value="PRK00856.1"/>
    <property type="match status" value="1"/>
</dbReference>
<dbReference type="PANTHER" id="PTHR45753:SF6">
    <property type="entry name" value="ASPARTATE CARBAMOYLTRANSFERASE"/>
    <property type="match status" value="1"/>
</dbReference>
<dbReference type="PANTHER" id="PTHR45753">
    <property type="entry name" value="ORNITHINE CARBAMOYLTRANSFERASE, MITOCHONDRIAL"/>
    <property type="match status" value="1"/>
</dbReference>
<sequence>VKHLLYLKELKQETISRLLDKAESFLKTDNFVSEKHQTLRGYTVANLFYEPSTRTRGSFQIAAKKLGADILNFDEKMSSSEKGETVLDTIYTLESMGINYFVIRHVEAGMSLMVSQQVNENSHVINAGEANISHPSQGLLDLLTIKQHNKSFDQLKVVIIGDIKHSRVARSLAEGLNIMSIKELTLIAPESLKPNMEDYVDANYTSKIDEGLVGADVVMTLRIQQERIKDSSKESVIENYFSNYGLTNQRLANCNNDVIIMHPGPMNRGIEISDNVAD</sequence>
<dbReference type="UniPathway" id="UPA00070">
    <property type="reaction ID" value="UER00116"/>
</dbReference>
<dbReference type="Pfam" id="PF02729">
    <property type="entry name" value="OTCace_N"/>
    <property type="match status" value="1"/>
</dbReference>
<dbReference type="InterPro" id="IPR002082">
    <property type="entry name" value="Asp_carbamoyltransf"/>
</dbReference>
<comment type="catalytic activity">
    <reaction evidence="7">
        <text>carbamoyl phosphate + L-aspartate = N-carbamoyl-L-aspartate + phosphate + H(+)</text>
        <dbReference type="Rhea" id="RHEA:20013"/>
        <dbReference type="ChEBI" id="CHEBI:15378"/>
        <dbReference type="ChEBI" id="CHEBI:29991"/>
        <dbReference type="ChEBI" id="CHEBI:32814"/>
        <dbReference type="ChEBI" id="CHEBI:43474"/>
        <dbReference type="ChEBI" id="CHEBI:58228"/>
        <dbReference type="EC" id="2.1.3.2"/>
    </reaction>
</comment>
<dbReference type="InterPro" id="IPR006132">
    <property type="entry name" value="Asp/Orn_carbamoyltranf_P-bd"/>
</dbReference>
<dbReference type="InterPro" id="IPR006130">
    <property type="entry name" value="Asp/Orn_carbamoylTrfase"/>
</dbReference>
<evidence type="ECO:0000313" key="10">
    <source>
        <dbReference type="EMBL" id="SVD33036.1"/>
    </source>
</evidence>
<dbReference type="Gene3D" id="3.40.50.1370">
    <property type="entry name" value="Aspartate/ornithine carbamoyltransferase"/>
    <property type="match status" value="2"/>
</dbReference>
<feature type="domain" description="Aspartate/ornithine carbamoyltransferase Asp/Orn-binding" evidence="8">
    <location>
        <begin position="154"/>
        <end position="278"/>
    </location>
</feature>
<dbReference type="GO" id="GO:0016597">
    <property type="term" value="F:amino acid binding"/>
    <property type="evidence" value="ECO:0007669"/>
    <property type="project" value="InterPro"/>
</dbReference>
<comment type="pathway">
    <text evidence="1">Pyrimidine metabolism; UMP biosynthesis via de novo pathway; (S)-dihydroorotate from bicarbonate: step 2/3.</text>
</comment>
<keyword evidence="4" id="KW-0808">Transferase</keyword>
<organism evidence="10">
    <name type="scientific">marine metagenome</name>
    <dbReference type="NCBI Taxonomy" id="408172"/>
    <lineage>
        <taxon>unclassified sequences</taxon>
        <taxon>metagenomes</taxon>
        <taxon>ecological metagenomes</taxon>
    </lineage>
</organism>
<proteinExistence type="inferred from homology"/>
<dbReference type="Pfam" id="PF00185">
    <property type="entry name" value="OTCace"/>
    <property type="match status" value="1"/>
</dbReference>
<evidence type="ECO:0000256" key="6">
    <source>
        <dbReference type="ARBA" id="ARBA00043884"/>
    </source>
</evidence>
<keyword evidence="5" id="KW-0665">Pyrimidine biosynthesis</keyword>
<comment type="similarity">
    <text evidence="2">Belongs to the aspartate/ornithine carbamoyltransferase superfamily. ATCase family.</text>
</comment>
<evidence type="ECO:0000256" key="1">
    <source>
        <dbReference type="ARBA" id="ARBA00004852"/>
    </source>
</evidence>
<dbReference type="EC" id="2.1.3.2" evidence="3"/>
<evidence type="ECO:0000256" key="7">
    <source>
        <dbReference type="ARBA" id="ARBA00048859"/>
    </source>
</evidence>
<dbReference type="NCBIfam" id="TIGR00670">
    <property type="entry name" value="asp_carb_tr"/>
    <property type="match status" value="1"/>
</dbReference>
<dbReference type="GO" id="GO:0004070">
    <property type="term" value="F:aspartate carbamoyltransferase activity"/>
    <property type="evidence" value="ECO:0007669"/>
    <property type="project" value="UniProtKB-EC"/>
</dbReference>
<evidence type="ECO:0000259" key="8">
    <source>
        <dbReference type="Pfam" id="PF00185"/>
    </source>
</evidence>
<dbReference type="GO" id="GO:0006207">
    <property type="term" value="P:'de novo' pyrimidine nucleobase biosynthetic process"/>
    <property type="evidence" value="ECO:0007669"/>
    <property type="project" value="InterPro"/>
</dbReference>
<dbReference type="InterPro" id="IPR006131">
    <property type="entry name" value="Asp_carbamoyltransf_Asp/Orn-bd"/>
</dbReference>
<evidence type="ECO:0000256" key="4">
    <source>
        <dbReference type="ARBA" id="ARBA00022679"/>
    </source>
</evidence>
<gene>
    <name evidence="10" type="ORF">METZ01_LOCUS385890</name>
</gene>
<dbReference type="InterPro" id="IPR036901">
    <property type="entry name" value="Asp/Orn_carbamoylTrfase_sf"/>
</dbReference>
<reference evidence="10" key="1">
    <citation type="submission" date="2018-05" db="EMBL/GenBank/DDBJ databases">
        <authorList>
            <person name="Lanie J.A."/>
            <person name="Ng W.-L."/>
            <person name="Kazmierczak K.M."/>
            <person name="Andrzejewski T.M."/>
            <person name="Davidsen T.M."/>
            <person name="Wayne K.J."/>
            <person name="Tettelin H."/>
            <person name="Glass J.I."/>
            <person name="Rusch D."/>
            <person name="Podicherti R."/>
            <person name="Tsui H.-C.T."/>
            <person name="Winkler M.E."/>
        </authorList>
    </citation>
    <scope>NUCLEOTIDE SEQUENCE</scope>
</reference>
<dbReference type="EMBL" id="UINC01143866">
    <property type="protein sequence ID" value="SVD33036.1"/>
    <property type="molecule type" value="Genomic_DNA"/>
</dbReference>
<dbReference type="GO" id="GO:0006520">
    <property type="term" value="P:amino acid metabolic process"/>
    <property type="evidence" value="ECO:0007669"/>
    <property type="project" value="InterPro"/>
</dbReference>
<evidence type="ECO:0000259" key="9">
    <source>
        <dbReference type="Pfam" id="PF02729"/>
    </source>
</evidence>
<dbReference type="GO" id="GO:0044205">
    <property type="term" value="P:'de novo' UMP biosynthetic process"/>
    <property type="evidence" value="ECO:0007669"/>
    <property type="project" value="UniProtKB-UniPathway"/>
</dbReference>
<feature type="non-terminal residue" evidence="10">
    <location>
        <position position="1"/>
    </location>
</feature>
<evidence type="ECO:0000256" key="2">
    <source>
        <dbReference type="ARBA" id="ARBA00008896"/>
    </source>
</evidence>
<feature type="non-terminal residue" evidence="10">
    <location>
        <position position="278"/>
    </location>
</feature>
<dbReference type="GO" id="GO:0005829">
    <property type="term" value="C:cytosol"/>
    <property type="evidence" value="ECO:0007669"/>
    <property type="project" value="TreeGrafter"/>
</dbReference>
<comment type="function">
    <text evidence="6">Catalyzes the condensation of carbamoyl phosphate and aspartate to form carbamoyl aspartate and inorganic phosphate, the committed step in the de novo pyrimidine nucleotide biosynthesis pathway.</text>
</comment>
<name>A0A382UFJ4_9ZZZZ</name>
<dbReference type="PROSITE" id="PS00097">
    <property type="entry name" value="CARBAMOYLTRANSFERASE"/>
    <property type="match status" value="1"/>
</dbReference>
<dbReference type="AlphaFoldDB" id="A0A382UFJ4"/>
<feature type="domain" description="Aspartate/ornithine carbamoyltransferase carbamoyl-P binding" evidence="9">
    <location>
        <begin position="2"/>
        <end position="147"/>
    </location>
</feature>
<dbReference type="SUPFAM" id="SSF53671">
    <property type="entry name" value="Aspartate/ornithine carbamoyltransferase"/>
    <property type="match status" value="1"/>
</dbReference>
<evidence type="ECO:0000256" key="3">
    <source>
        <dbReference type="ARBA" id="ARBA00013008"/>
    </source>
</evidence>
<evidence type="ECO:0000256" key="5">
    <source>
        <dbReference type="ARBA" id="ARBA00022975"/>
    </source>
</evidence>
<protein>
    <recommendedName>
        <fullName evidence="3">aspartate carbamoyltransferase</fullName>
        <ecNumber evidence="3">2.1.3.2</ecNumber>
    </recommendedName>
</protein>